<feature type="region of interest" description="Disordered" evidence="1">
    <location>
        <begin position="207"/>
        <end position="294"/>
    </location>
</feature>
<dbReference type="Proteomes" id="UP000060487">
    <property type="component" value="Unassembled WGS sequence"/>
</dbReference>
<evidence type="ECO:0000256" key="1">
    <source>
        <dbReference type="SAM" id="MobiDB-lite"/>
    </source>
</evidence>
<feature type="compositionally biased region" description="Basic and acidic residues" evidence="1">
    <location>
        <begin position="271"/>
        <end position="292"/>
    </location>
</feature>
<keyword evidence="2" id="KW-1133">Transmembrane helix</keyword>
<dbReference type="InterPro" id="IPR041916">
    <property type="entry name" value="Anti_sigma_zinc_sf"/>
</dbReference>
<evidence type="ECO:0000313" key="4">
    <source>
        <dbReference type="EMBL" id="KWT91589.1"/>
    </source>
</evidence>
<feature type="compositionally biased region" description="Low complexity" evidence="1">
    <location>
        <begin position="242"/>
        <end position="255"/>
    </location>
</feature>
<evidence type="ECO:0000256" key="2">
    <source>
        <dbReference type="SAM" id="Phobius"/>
    </source>
</evidence>
<protein>
    <recommendedName>
        <fullName evidence="3">Putative zinc-finger domain-containing protein</fullName>
    </recommendedName>
</protein>
<name>A0ABR5SHL4_9BACT</name>
<dbReference type="Pfam" id="PF13490">
    <property type="entry name" value="zf-HC2"/>
    <property type="match status" value="1"/>
</dbReference>
<dbReference type="InterPro" id="IPR027383">
    <property type="entry name" value="Znf_put"/>
</dbReference>
<feature type="compositionally biased region" description="Low complexity" evidence="1">
    <location>
        <begin position="207"/>
        <end position="234"/>
    </location>
</feature>
<dbReference type="RefSeq" id="WP_085051402.1">
    <property type="nucleotide sequence ID" value="NZ_LNQR01000031.1"/>
</dbReference>
<gene>
    <name evidence="4" type="ORF">ASN18_0870</name>
</gene>
<evidence type="ECO:0000259" key="3">
    <source>
        <dbReference type="Pfam" id="PF13490"/>
    </source>
</evidence>
<feature type="transmembrane region" description="Helical" evidence="2">
    <location>
        <begin position="83"/>
        <end position="105"/>
    </location>
</feature>
<comment type="caution">
    <text evidence="4">The sequence shown here is derived from an EMBL/GenBank/DDBJ whole genome shotgun (WGS) entry which is preliminary data.</text>
</comment>
<reference evidence="4 5" key="1">
    <citation type="submission" date="2015-11" db="EMBL/GenBank/DDBJ databases">
        <authorList>
            <person name="Lin W."/>
        </authorList>
    </citation>
    <scope>NUCLEOTIDE SEQUENCE [LARGE SCALE GENOMIC DNA]</scope>
    <source>
        <strain evidence="4 5">HCH-1</strain>
    </source>
</reference>
<sequence>MNCKAVRESMSAYIDGQLDETALRAVKGHIAGCGVCDMEFRSLQAAAEALRGLDPVNAPADFAKRLKERIDARPGSFFDFIPLSFKIPAGVTALAIAAVIAIYVFKSEQVLPPLSMMEKKAEIATVPSTNELHTDKLIVPAEPEVPAAPAVKKKAAKVQLQAQVKRPEEKIKDEKLKEDKLKEEKLKQERQDKGPVLIALLIKPPSPAASAPAPALAESHTTAAAGAPAPRPKAVSPMPETAAKSDASVSVGSVSDEQKKEADAKSSQSKDTLEKSADISDTHEPGRARRPEMIVNNETINPLDAALSKIVDLLPALGAKVAAPQTGHRLLIDIPAENYDSFLRKLQSIGVYNEPLPRPQGDKTIRVQIQLTAN</sequence>
<dbReference type="Gene3D" id="1.10.10.1320">
    <property type="entry name" value="Anti-sigma factor, zinc-finger domain"/>
    <property type="match status" value="1"/>
</dbReference>
<proteinExistence type="predicted"/>
<keyword evidence="2" id="KW-0812">Transmembrane</keyword>
<organism evidence="4 5">
    <name type="scientific">Candidatus Magnetominusculus xianensis</name>
    <dbReference type="NCBI Taxonomy" id="1748249"/>
    <lineage>
        <taxon>Bacteria</taxon>
        <taxon>Pseudomonadati</taxon>
        <taxon>Nitrospirota</taxon>
        <taxon>Nitrospiria</taxon>
        <taxon>Nitrospirales</taxon>
        <taxon>Nitrospiraceae</taxon>
        <taxon>Candidatus Magnetominusculus</taxon>
    </lineage>
</organism>
<keyword evidence="2" id="KW-0472">Membrane</keyword>
<keyword evidence="5" id="KW-1185">Reference proteome</keyword>
<accession>A0ABR5SHL4</accession>
<evidence type="ECO:0000313" key="5">
    <source>
        <dbReference type="Proteomes" id="UP000060487"/>
    </source>
</evidence>
<feature type="domain" description="Putative zinc-finger" evidence="3">
    <location>
        <begin position="3"/>
        <end position="36"/>
    </location>
</feature>
<dbReference type="EMBL" id="LNQR01000031">
    <property type="protein sequence ID" value="KWT91589.1"/>
    <property type="molecule type" value="Genomic_DNA"/>
</dbReference>